<accession>A0A0K1Q9B9</accession>
<gene>
    <name evidence="1" type="ORF">AKJ09_08992</name>
</gene>
<protein>
    <submittedName>
        <fullName evidence="1">Uncharacterized protein</fullName>
    </submittedName>
</protein>
<dbReference type="KEGG" id="llu:AKJ09_08992"/>
<dbReference type="STRING" id="1391654.AKJ09_08992"/>
<dbReference type="EMBL" id="CP012333">
    <property type="protein sequence ID" value="AKV02329.1"/>
    <property type="molecule type" value="Genomic_DNA"/>
</dbReference>
<evidence type="ECO:0000313" key="1">
    <source>
        <dbReference type="EMBL" id="AKV02329.1"/>
    </source>
</evidence>
<organism evidence="1 2">
    <name type="scientific">Labilithrix luteola</name>
    <dbReference type="NCBI Taxonomy" id="1391654"/>
    <lineage>
        <taxon>Bacteria</taxon>
        <taxon>Pseudomonadati</taxon>
        <taxon>Myxococcota</taxon>
        <taxon>Polyangia</taxon>
        <taxon>Polyangiales</taxon>
        <taxon>Labilitrichaceae</taxon>
        <taxon>Labilithrix</taxon>
    </lineage>
</organism>
<sequence length="108" mass="12063">MSEYRDLCASGGFVSLDGCQHMPECSDRRDPESLLIAAEEEREEHARLSTMAAQLTFPEILSIQLDRARFSVAWIAMALEATQEEAAEVIARAKAKLSPQHQTQELTQ</sequence>
<dbReference type="AlphaFoldDB" id="A0A0K1Q9B9"/>
<dbReference type="RefSeq" id="WP_146653262.1">
    <property type="nucleotide sequence ID" value="NZ_CP012333.1"/>
</dbReference>
<keyword evidence="2" id="KW-1185">Reference proteome</keyword>
<name>A0A0K1Q9B9_9BACT</name>
<evidence type="ECO:0000313" key="2">
    <source>
        <dbReference type="Proteomes" id="UP000064967"/>
    </source>
</evidence>
<dbReference type="Proteomes" id="UP000064967">
    <property type="component" value="Chromosome"/>
</dbReference>
<reference evidence="1 2" key="1">
    <citation type="submission" date="2015-08" db="EMBL/GenBank/DDBJ databases">
        <authorList>
            <person name="Babu N.S."/>
            <person name="Beckwith C.J."/>
            <person name="Beseler K.G."/>
            <person name="Brison A."/>
            <person name="Carone J.V."/>
            <person name="Caskin T.P."/>
            <person name="Diamond M."/>
            <person name="Durham M.E."/>
            <person name="Foxe J.M."/>
            <person name="Go M."/>
            <person name="Henderson B.A."/>
            <person name="Jones I.B."/>
            <person name="McGettigan J.A."/>
            <person name="Micheletti S.J."/>
            <person name="Nasrallah M.E."/>
            <person name="Ortiz D."/>
            <person name="Piller C.R."/>
            <person name="Privatt S.R."/>
            <person name="Schneider S.L."/>
            <person name="Sharp S."/>
            <person name="Smith T.C."/>
            <person name="Stanton J.D."/>
            <person name="Ullery H.E."/>
            <person name="Wilson R.J."/>
            <person name="Serrano M.G."/>
            <person name="Buck G."/>
            <person name="Lee V."/>
            <person name="Wang Y."/>
            <person name="Carvalho R."/>
            <person name="Voegtly L."/>
            <person name="Shi R."/>
            <person name="Duckworth R."/>
            <person name="Johnson A."/>
            <person name="Loviza R."/>
            <person name="Walstead R."/>
            <person name="Shah Z."/>
            <person name="Kiflezghi M."/>
            <person name="Wade K."/>
            <person name="Ball S.L."/>
            <person name="Bradley K.W."/>
            <person name="Asai D.J."/>
            <person name="Bowman C.A."/>
            <person name="Russell D.A."/>
            <person name="Pope W.H."/>
            <person name="Jacobs-Sera D."/>
            <person name="Hendrix R.W."/>
            <person name="Hatfull G.F."/>
        </authorList>
    </citation>
    <scope>NUCLEOTIDE SEQUENCE [LARGE SCALE GENOMIC DNA]</scope>
    <source>
        <strain evidence="1 2">DSM 27648</strain>
    </source>
</reference>
<proteinExistence type="predicted"/>